<organism evidence="2 3">
    <name type="scientific">Lophiostoma macrostomum CBS 122681</name>
    <dbReference type="NCBI Taxonomy" id="1314788"/>
    <lineage>
        <taxon>Eukaryota</taxon>
        <taxon>Fungi</taxon>
        <taxon>Dikarya</taxon>
        <taxon>Ascomycota</taxon>
        <taxon>Pezizomycotina</taxon>
        <taxon>Dothideomycetes</taxon>
        <taxon>Pleosporomycetidae</taxon>
        <taxon>Pleosporales</taxon>
        <taxon>Lophiostomataceae</taxon>
        <taxon>Lophiostoma</taxon>
    </lineage>
</organism>
<dbReference type="OrthoDB" id="4357141at2759"/>
<feature type="region of interest" description="Disordered" evidence="1">
    <location>
        <begin position="127"/>
        <end position="169"/>
    </location>
</feature>
<evidence type="ECO:0000313" key="2">
    <source>
        <dbReference type="EMBL" id="KAF2657235.1"/>
    </source>
</evidence>
<feature type="compositionally biased region" description="Basic and acidic residues" evidence="1">
    <location>
        <begin position="127"/>
        <end position="142"/>
    </location>
</feature>
<feature type="region of interest" description="Disordered" evidence="1">
    <location>
        <begin position="1"/>
        <end position="37"/>
    </location>
</feature>
<keyword evidence="3" id="KW-1185">Reference proteome</keyword>
<dbReference type="Proteomes" id="UP000799324">
    <property type="component" value="Unassembled WGS sequence"/>
</dbReference>
<reference evidence="2" key="1">
    <citation type="journal article" date="2020" name="Stud. Mycol.">
        <title>101 Dothideomycetes genomes: a test case for predicting lifestyles and emergence of pathogens.</title>
        <authorList>
            <person name="Haridas S."/>
            <person name="Albert R."/>
            <person name="Binder M."/>
            <person name="Bloem J."/>
            <person name="Labutti K."/>
            <person name="Salamov A."/>
            <person name="Andreopoulos B."/>
            <person name="Baker S."/>
            <person name="Barry K."/>
            <person name="Bills G."/>
            <person name="Bluhm B."/>
            <person name="Cannon C."/>
            <person name="Castanera R."/>
            <person name="Culley D."/>
            <person name="Daum C."/>
            <person name="Ezra D."/>
            <person name="Gonzalez J."/>
            <person name="Henrissat B."/>
            <person name="Kuo A."/>
            <person name="Liang C."/>
            <person name="Lipzen A."/>
            <person name="Lutzoni F."/>
            <person name="Magnuson J."/>
            <person name="Mondo S."/>
            <person name="Nolan M."/>
            <person name="Ohm R."/>
            <person name="Pangilinan J."/>
            <person name="Park H.-J."/>
            <person name="Ramirez L."/>
            <person name="Alfaro M."/>
            <person name="Sun H."/>
            <person name="Tritt A."/>
            <person name="Yoshinaga Y."/>
            <person name="Zwiers L.-H."/>
            <person name="Turgeon B."/>
            <person name="Goodwin S."/>
            <person name="Spatafora J."/>
            <person name="Crous P."/>
            <person name="Grigoriev I."/>
        </authorList>
    </citation>
    <scope>NUCLEOTIDE SEQUENCE</scope>
    <source>
        <strain evidence="2">CBS 122681</strain>
    </source>
</reference>
<dbReference type="EMBL" id="MU004327">
    <property type="protein sequence ID" value="KAF2657235.1"/>
    <property type="molecule type" value="Genomic_DNA"/>
</dbReference>
<evidence type="ECO:0000313" key="3">
    <source>
        <dbReference type="Proteomes" id="UP000799324"/>
    </source>
</evidence>
<gene>
    <name evidence="2" type="ORF">K491DRAFT_655110</name>
</gene>
<name>A0A6A6TB78_9PLEO</name>
<sequence>MPEPPSPLAIPQANEAGPGPQDTAAVLHSPRTPASAEGHASLQNLIMEQDAQSLDETSRQRLERHLQKCIKAAQSSFAKGALQQNHIRLLISITNEAKVRRSTKSVILAKAEGEAKVMSYKDFDKARAKRAEQDAAKDAKEKTKGKRGRKPKKATEIAENSATIEIVPP</sequence>
<feature type="compositionally biased region" description="Basic residues" evidence="1">
    <location>
        <begin position="143"/>
        <end position="152"/>
    </location>
</feature>
<proteinExistence type="predicted"/>
<evidence type="ECO:0000256" key="1">
    <source>
        <dbReference type="SAM" id="MobiDB-lite"/>
    </source>
</evidence>
<protein>
    <submittedName>
        <fullName evidence="2">Uncharacterized protein</fullName>
    </submittedName>
</protein>
<accession>A0A6A6TB78</accession>
<dbReference type="AlphaFoldDB" id="A0A6A6TB78"/>